<comment type="caution">
    <text evidence="2">The sequence shown here is derived from an EMBL/GenBank/DDBJ whole genome shotgun (WGS) entry which is preliminary data.</text>
</comment>
<evidence type="ECO:0000256" key="1">
    <source>
        <dbReference type="SAM" id="MobiDB-lite"/>
    </source>
</evidence>
<feature type="compositionally biased region" description="Basic and acidic residues" evidence="1">
    <location>
        <begin position="59"/>
        <end position="75"/>
    </location>
</feature>
<accession>A0ABR1RK72</accession>
<dbReference type="EMBL" id="JAQQWI010000013">
    <property type="protein sequence ID" value="KAK8013666.1"/>
    <property type="molecule type" value="Genomic_DNA"/>
</dbReference>
<gene>
    <name evidence="2" type="ORF">PG991_009259</name>
</gene>
<evidence type="ECO:0000313" key="2">
    <source>
        <dbReference type="EMBL" id="KAK8013666.1"/>
    </source>
</evidence>
<feature type="region of interest" description="Disordered" evidence="1">
    <location>
        <begin position="1"/>
        <end position="75"/>
    </location>
</feature>
<proteinExistence type="predicted"/>
<organism evidence="2 3">
    <name type="scientific">Apiospora marii</name>
    <dbReference type="NCBI Taxonomy" id="335849"/>
    <lineage>
        <taxon>Eukaryota</taxon>
        <taxon>Fungi</taxon>
        <taxon>Dikarya</taxon>
        <taxon>Ascomycota</taxon>
        <taxon>Pezizomycotina</taxon>
        <taxon>Sordariomycetes</taxon>
        <taxon>Xylariomycetidae</taxon>
        <taxon>Amphisphaeriales</taxon>
        <taxon>Apiosporaceae</taxon>
        <taxon>Apiospora</taxon>
    </lineage>
</organism>
<sequence length="161" mass="17853">MADKRGGQLLTPRSTIDDRRDGQLRLARTPGRGPSRPGLSSLTGPHDEESRAIRKASRKRLEEQRRREREERSRVGWEELAQRVEEHGRREEAAAAEKRLPGTSVWQACITGGSQSRRGAPGEEQVIANWAVAQFGGRVLPGTNVRQAGGAALRQERSRGD</sequence>
<keyword evidence="3" id="KW-1185">Reference proteome</keyword>
<evidence type="ECO:0000313" key="3">
    <source>
        <dbReference type="Proteomes" id="UP001396898"/>
    </source>
</evidence>
<protein>
    <submittedName>
        <fullName evidence="2">Uncharacterized protein</fullName>
    </submittedName>
</protein>
<reference evidence="2 3" key="1">
    <citation type="submission" date="2023-01" db="EMBL/GenBank/DDBJ databases">
        <title>Analysis of 21 Apiospora genomes using comparative genomics revels a genus with tremendous synthesis potential of carbohydrate active enzymes and secondary metabolites.</title>
        <authorList>
            <person name="Sorensen T."/>
        </authorList>
    </citation>
    <scope>NUCLEOTIDE SEQUENCE [LARGE SCALE GENOMIC DNA]</scope>
    <source>
        <strain evidence="2 3">CBS 20057</strain>
    </source>
</reference>
<name>A0ABR1RK72_9PEZI</name>
<dbReference type="Proteomes" id="UP001396898">
    <property type="component" value="Unassembled WGS sequence"/>
</dbReference>